<dbReference type="HOGENOM" id="CLU_102556_0_0_4"/>
<feature type="domain" description="Lipid/polyisoprenoid-binding YceI-like" evidence="2">
    <location>
        <begin position="38"/>
        <end position="209"/>
    </location>
</feature>
<dbReference type="SUPFAM" id="SSF101874">
    <property type="entry name" value="YceI-like"/>
    <property type="match status" value="1"/>
</dbReference>
<accession>G4CHU6</accession>
<dbReference type="EMBL" id="AGAY01000045">
    <property type="protein sequence ID" value="EGY52594.1"/>
    <property type="molecule type" value="Genomic_DNA"/>
</dbReference>
<dbReference type="RefSeq" id="WP_009118878.1">
    <property type="nucleotide sequence ID" value="NZ_JH164926.1"/>
</dbReference>
<dbReference type="STRING" id="1032488.HMPREF9371_1185"/>
<keyword evidence="1" id="KW-0732">Signal</keyword>
<dbReference type="Proteomes" id="UP000003019">
    <property type="component" value="Unassembled WGS sequence"/>
</dbReference>
<dbReference type="SMART" id="SM00867">
    <property type="entry name" value="YceI"/>
    <property type="match status" value="1"/>
</dbReference>
<evidence type="ECO:0000256" key="1">
    <source>
        <dbReference type="SAM" id="SignalP"/>
    </source>
</evidence>
<dbReference type="Pfam" id="PF04264">
    <property type="entry name" value="YceI"/>
    <property type="match status" value="1"/>
</dbReference>
<feature type="signal peptide" evidence="1">
    <location>
        <begin position="1"/>
        <end position="18"/>
    </location>
</feature>
<protein>
    <submittedName>
        <fullName evidence="3">YceI family protein</fullName>
    </submittedName>
</protein>
<dbReference type="PATRIC" id="fig|1032488.3.peg.1112"/>
<evidence type="ECO:0000313" key="4">
    <source>
        <dbReference type="Proteomes" id="UP000003019"/>
    </source>
</evidence>
<dbReference type="AlphaFoldDB" id="G4CHU6"/>
<gene>
    <name evidence="3" type="ORF">HMPREF9371_1185</name>
</gene>
<evidence type="ECO:0000259" key="2">
    <source>
        <dbReference type="SMART" id="SM00867"/>
    </source>
</evidence>
<proteinExistence type="predicted"/>
<evidence type="ECO:0000313" key="3">
    <source>
        <dbReference type="EMBL" id="EGY52594.1"/>
    </source>
</evidence>
<organism evidence="3 4">
    <name type="scientific">Neisseria shayeganii 871</name>
    <dbReference type="NCBI Taxonomy" id="1032488"/>
    <lineage>
        <taxon>Bacteria</taxon>
        <taxon>Pseudomonadati</taxon>
        <taxon>Pseudomonadota</taxon>
        <taxon>Betaproteobacteria</taxon>
        <taxon>Neisseriales</taxon>
        <taxon>Neisseriaceae</taxon>
        <taxon>Neisseria</taxon>
    </lineage>
</organism>
<dbReference type="OrthoDB" id="9793816at2"/>
<dbReference type="PROSITE" id="PS51257">
    <property type="entry name" value="PROKAR_LIPOPROTEIN"/>
    <property type="match status" value="1"/>
</dbReference>
<reference evidence="3 4" key="1">
    <citation type="submission" date="2011-05" db="EMBL/GenBank/DDBJ databases">
        <authorList>
            <person name="Muzny D."/>
            <person name="Qin X."/>
            <person name="Deng J."/>
            <person name="Jiang H."/>
            <person name="Liu Y."/>
            <person name="Qu J."/>
            <person name="Song X.-Z."/>
            <person name="Zhang L."/>
            <person name="Thornton R."/>
            <person name="Coyle M."/>
            <person name="Francisco L."/>
            <person name="Jackson L."/>
            <person name="Javaid M."/>
            <person name="Korchina V."/>
            <person name="Kovar C."/>
            <person name="Mata R."/>
            <person name="Mathew T."/>
            <person name="Ngo R."/>
            <person name="Nguyen L."/>
            <person name="Nguyen N."/>
            <person name="Okwuonu G."/>
            <person name="Ongeri F."/>
            <person name="Pham C."/>
            <person name="Simmons D."/>
            <person name="Wilczek-Boney K."/>
            <person name="Hale W."/>
            <person name="Jakkamsetti A."/>
            <person name="Pham P."/>
            <person name="Ruth R."/>
            <person name="San Lucas F."/>
            <person name="Warren J."/>
            <person name="Zhang J."/>
            <person name="Zhao Z."/>
            <person name="Zhou C."/>
            <person name="Zhu D."/>
            <person name="Lee S."/>
            <person name="Bess C."/>
            <person name="Blankenburg K."/>
            <person name="Forbes L."/>
            <person name="Fu Q."/>
            <person name="Gubbala S."/>
            <person name="Hirani K."/>
            <person name="Jayaseelan J.C."/>
            <person name="Lara F."/>
            <person name="Munidasa M."/>
            <person name="Palculict T."/>
            <person name="Patil S."/>
            <person name="Pu L.-L."/>
            <person name="Saada N."/>
            <person name="Tang L."/>
            <person name="Weissenberger G."/>
            <person name="Zhu Y."/>
            <person name="Hemphill L."/>
            <person name="Shang Y."/>
            <person name="Youmans B."/>
            <person name="Ayvaz T."/>
            <person name="Ross M."/>
            <person name="Santibanez J."/>
            <person name="Aqrawi P."/>
            <person name="Gross S."/>
            <person name="Joshi V."/>
            <person name="Fowler G."/>
            <person name="Nazareth L."/>
            <person name="Reid J."/>
            <person name="Worley K."/>
            <person name="Petrosino J."/>
            <person name="Highlander S."/>
            <person name="Gibbs R."/>
        </authorList>
    </citation>
    <scope>NUCLEOTIDE SEQUENCE [LARGE SCALE GENOMIC DNA]</scope>
    <source>
        <strain evidence="3 4">871</strain>
    </source>
</reference>
<feature type="chain" id="PRO_5003462557" evidence="1">
    <location>
        <begin position="19"/>
        <end position="213"/>
    </location>
</feature>
<dbReference type="Gene3D" id="2.40.128.110">
    <property type="entry name" value="Lipid/polyisoprenoid-binding, YceI-like"/>
    <property type="match status" value="1"/>
</dbReference>
<sequence>MNKILIALTTAFALTACAPGGNENAQAAAQQVPQEAAVWSAANSQIRFLSSKVNQEKGSITEQSEFTTSAARLEKDGRFNMTVDLASVKTNIDIRDQRLKDWVFEVVQFPEAKISGQLDAQAVNKLALGESLKLKQPLALEIHGQKLDIEADLLVQRNAADSISVVTLSPVLLDVKQMDMVKGVGQLVEVMGLSSIVEQIPVSFSGEFKRQGE</sequence>
<dbReference type="InterPro" id="IPR007372">
    <property type="entry name" value="Lipid/polyisoprenoid-bd_YceI"/>
</dbReference>
<dbReference type="InterPro" id="IPR036761">
    <property type="entry name" value="TTHA0802/YceI-like_sf"/>
</dbReference>
<comment type="caution">
    <text evidence="3">The sequence shown here is derived from an EMBL/GenBank/DDBJ whole genome shotgun (WGS) entry which is preliminary data.</text>
</comment>
<keyword evidence="4" id="KW-1185">Reference proteome</keyword>
<name>G4CHU6_9NEIS</name>